<feature type="non-terminal residue" evidence="2">
    <location>
        <position position="105"/>
    </location>
</feature>
<sequence length="105" mass="12062">ELKEVSLDEMSLYEAIFYFWGDPVMTRSIICSGSRLQVTVKLETALRHMRRSQAIRVLWADVISINQADPPGRSRQVQTMRNIHKRTKGVKVWIGESTRSSQTAL</sequence>
<dbReference type="AlphaFoldDB" id="A0A8E2JTE1"/>
<gene>
    <name evidence="2" type="ORF">AOQ84DRAFT_277412</name>
</gene>
<evidence type="ECO:0000313" key="3">
    <source>
        <dbReference type="Proteomes" id="UP000250140"/>
    </source>
</evidence>
<feature type="non-terminal residue" evidence="2">
    <location>
        <position position="1"/>
    </location>
</feature>
<dbReference type="InterPro" id="IPR010730">
    <property type="entry name" value="HET"/>
</dbReference>
<dbReference type="Proteomes" id="UP000250140">
    <property type="component" value="Unassembled WGS sequence"/>
</dbReference>
<keyword evidence="3" id="KW-1185">Reference proteome</keyword>
<dbReference type="InterPro" id="IPR052895">
    <property type="entry name" value="HetReg/Transcr_Mod"/>
</dbReference>
<dbReference type="PANTHER" id="PTHR24148">
    <property type="entry name" value="ANKYRIN REPEAT DOMAIN-CONTAINING PROTEIN 39 HOMOLOG-RELATED"/>
    <property type="match status" value="1"/>
</dbReference>
<proteinExistence type="predicted"/>
<dbReference type="Pfam" id="PF06985">
    <property type="entry name" value="HET"/>
    <property type="match status" value="1"/>
</dbReference>
<dbReference type="EMBL" id="KV749586">
    <property type="protein sequence ID" value="OCL08808.1"/>
    <property type="molecule type" value="Genomic_DNA"/>
</dbReference>
<organism evidence="2 3">
    <name type="scientific">Glonium stellatum</name>
    <dbReference type="NCBI Taxonomy" id="574774"/>
    <lineage>
        <taxon>Eukaryota</taxon>
        <taxon>Fungi</taxon>
        <taxon>Dikarya</taxon>
        <taxon>Ascomycota</taxon>
        <taxon>Pezizomycotina</taxon>
        <taxon>Dothideomycetes</taxon>
        <taxon>Pleosporomycetidae</taxon>
        <taxon>Gloniales</taxon>
        <taxon>Gloniaceae</taxon>
        <taxon>Glonium</taxon>
    </lineage>
</organism>
<dbReference type="OrthoDB" id="5416609at2759"/>
<protein>
    <recommendedName>
        <fullName evidence="1">Heterokaryon incompatibility domain-containing protein</fullName>
    </recommendedName>
</protein>
<reference evidence="2 3" key="1">
    <citation type="journal article" date="2016" name="Nat. Commun.">
        <title>Ectomycorrhizal ecology is imprinted in the genome of the dominant symbiotic fungus Cenococcum geophilum.</title>
        <authorList>
            <consortium name="DOE Joint Genome Institute"/>
            <person name="Peter M."/>
            <person name="Kohler A."/>
            <person name="Ohm R.A."/>
            <person name="Kuo A."/>
            <person name="Krutzmann J."/>
            <person name="Morin E."/>
            <person name="Arend M."/>
            <person name="Barry K.W."/>
            <person name="Binder M."/>
            <person name="Choi C."/>
            <person name="Clum A."/>
            <person name="Copeland A."/>
            <person name="Grisel N."/>
            <person name="Haridas S."/>
            <person name="Kipfer T."/>
            <person name="LaButti K."/>
            <person name="Lindquist E."/>
            <person name="Lipzen A."/>
            <person name="Maire R."/>
            <person name="Meier B."/>
            <person name="Mihaltcheva S."/>
            <person name="Molinier V."/>
            <person name="Murat C."/>
            <person name="Poggeler S."/>
            <person name="Quandt C.A."/>
            <person name="Sperisen C."/>
            <person name="Tritt A."/>
            <person name="Tisserant E."/>
            <person name="Crous P.W."/>
            <person name="Henrissat B."/>
            <person name="Nehls U."/>
            <person name="Egli S."/>
            <person name="Spatafora J.W."/>
            <person name="Grigoriev I.V."/>
            <person name="Martin F.M."/>
        </authorList>
    </citation>
    <scope>NUCLEOTIDE SEQUENCE [LARGE SCALE GENOMIC DNA]</scope>
    <source>
        <strain evidence="2 3">CBS 207.34</strain>
    </source>
</reference>
<accession>A0A8E2JTE1</accession>
<dbReference type="PANTHER" id="PTHR24148:SF64">
    <property type="entry name" value="HETEROKARYON INCOMPATIBILITY DOMAIN-CONTAINING PROTEIN"/>
    <property type="match status" value="1"/>
</dbReference>
<name>A0A8E2JTE1_9PEZI</name>
<feature type="domain" description="Heterokaryon incompatibility" evidence="1">
    <location>
        <begin position="13"/>
        <end position="101"/>
    </location>
</feature>
<evidence type="ECO:0000313" key="2">
    <source>
        <dbReference type="EMBL" id="OCL08808.1"/>
    </source>
</evidence>
<evidence type="ECO:0000259" key="1">
    <source>
        <dbReference type="Pfam" id="PF06985"/>
    </source>
</evidence>